<gene>
    <name evidence="2" type="ORF">R3I93_010566</name>
</gene>
<sequence>MASSSDECRFLDELRKNRVKITLTDTEITGVIQRVHPKKTVLLEDVSEVKSGRKFPGLKLIFGHEIVKVDFISSVNEDHFNEEQRSEFSSLRRKIIMDGDEHDVNYVVIDELHEKFGPAVMHIKEQRVIGLGADVFGQTEQERLCWLQVATKRVVYLFDILLLGGQAIKNGLSMILENPRILKVVHDCRCVARCLRAQFNVNLTNVFDTQVADLMLFYTETGGFLPDRVSRLPELLHRHLKLPAHDLSPLRAREQHTQECPEVWYLRPCPPVLMGAMASSVLHLLPLRLLLLDALMADYTLLVDAHMSSGHDKSLDFHQEESALPKEAEELLSVRRERREWATLHYSLTDAGLLDCSSFRPSPHTHTHTASDLSSVYQ</sequence>
<dbReference type="InterPro" id="IPR052144">
    <property type="entry name" value="piRNA_biogenesis_EXD1"/>
</dbReference>
<evidence type="ECO:0000313" key="2">
    <source>
        <dbReference type="EMBL" id="KAK7152393.1"/>
    </source>
</evidence>
<dbReference type="PANTHER" id="PTHR46628:SF1">
    <property type="entry name" value="PIRNA BIOGENESIS PROTEIN EXD1"/>
    <property type="match status" value="1"/>
</dbReference>
<dbReference type="AlphaFoldDB" id="A0AAN9CYH9"/>
<dbReference type="Proteomes" id="UP001364617">
    <property type="component" value="Unassembled WGS sequence"/>
</dbReference>
<accession>A0AAN9CYH9</accession>
<dbReference type="GO" id="GO:0034587">
    <property type="term" value="P:piRNA processing"/>
    <property type="evidence" value="ECO:0007669"/>
    <property type="project" value="TreeGrafter"/>
</dbReference>
<organism evidence="2 3">
    <name type="scientific">Phoxinus phoxinus</name>
    <name type="common">Eurasian minnow</name>
    <dbReference type="NCBI Taxonomy" id="58324"/>
    <lineage>
        <taxon>Eukaryota</taxon>
        <taxon>Metazoa</taxon>
        <taxon>Chordata</taxon>
        <taxon>Craniata</taxon>
        <taxon>Vertebrata</taxon>
        <taxon>Euteleostomi</taxon>
        <taxon>Actinopterygii</taxon>
        <taxon>Neopterygii</taxon>
        <taxon>Teleostei</taxon>
        <taxon>Ostariophysi</taxon>
        <taxon>Cypriniformes</taxon>
        <taxon>Leuciscidae</taxon>
        <taxon>Phoxininae</taxon>
        <taxon>Phoxinus</taxon>
    </lineage>
</organism>
<dbReference type="PANTHER" id="PTHR46628">
    <property type="entry name" value="PIRNA BIOGENESIS PROTEIN EXD1"/>
    <property type="match status" value="1"/>
</dbReference>
<feature type="domain" description="3'-5' exonuclease" evidence="1">
    <location>
        <begin position="141"/>
        <end position="254"/>
    </location>
</feature>
<evidence type="ECO:0000259" key="1">
    <source>
        <dbReference type="Pfam" id="PF01612"/>
    </source>
</evidence>
<dbReference type="SUPFAM" id="SSF53098">
    <property type="entry name" value="Ribonuclease H-like"/>
    <property type="match status" value="1"/>
</dbReference>
<dbReference type="Pfam" id="PF01612">
    <property type="entry name" value="DNA_pol_A_exo1"/>
    <property type="match status" value="1"/>
</dbReference>
<dbReference type="InterPro" id="IPR036397">
    <property type="entry name" value="RNaseH_sf"/>
</dbReference>
<protein>
    <recommendedName>
        <fullName evidence="1">3'-5' exonuclease domain-containing protein</fullName>
    </recommendedName>
</protein>
<dbReference type="Gene3D" id="3.30.420.10">
    <property type="entry name" value="Ribonuclease H-like superfamily/Ribonuclease H"/>
    <property type="match status" value="1"/>
</dbReference>
<dbReference type="InterPro" id="IPR012337">
    <property type="entry name" value="RNaseH-like_sf"/>
</dbReference>
<keyword evidence="3" id="KW-1185">Reference proteome</keyword>
<dbReference type="InterPro" id="IPR002562">
    <property type="entry name" value="3'-5'_exonuclease_dom"/>
</dbReference>
<dbReference type="GO" id="GO:1990923">
    <property type="term" value="C:PET complex"/>
    <property type="evidence" value="ECO:0007669"/>
    <property type="project" value="TreeGrafter"/>
</dbReference>
<dbReference type="EMBL" id="JAYKXH010000011">
    <property type="protein sequence ID" value="KAK7152393.1"/>
    <property type="molecule type" value="Genomic_DNA"/>
</dbReference>
<dbReference type="GO" id="GO:0003676">
    <property type="term" value="F:nucleic acid binding"/>
    <property type="evidence" value="ECO:0007669"/>
    <property type="project" value="InterPro"/>
</dbReference>
<comment type="caution">
    <text evidence="2">The sequence shown here is derived from an EMBL/GenBank/DDBJ whole genome shotgun (WGS) entry which is preliminary data.</text>
</comment>
<name>A0AAN9CYH9_9TELE</name>
<proteinExistence type="predicted"/>
<evidence type="ECO:0000313" key="3">
    <source>
        <dbReference type="Proteomes" id="UP001364617"/>
    </source>
</evidence>
<dbReference type="GO" id="GO:0008408">
    <property type="term" value="F:3'-5' exonuclease activity"/>
    <property type="evidence" value="ECO:0007669"/>
    <property type="project" value="InterPro"/>
</dbReference>
<reference evidence="2 3" key="1">
    <citation type="submission" date="2024-02" db="EMBL/GenBank/DDBJ databases">
        <title>Chromosome-level genome assembly of the Eurasian Minnow (Phoxinus phoxinus).</title>
        <authorList>
            <person name="Oriowo T.O."/>
            <person name="Martin S."/>
            <person name="Stange M."/>
            <person name="Chrysostomakis Y."/>
            <person name="Brown T."/>
            <person name="Winkler S."/>
            <person name="Kukowka S."/>
            <person name="Myers E.W."/>
            <person name="Bohne A."/>
        </authorList>
    </citation>
    <scope>NUCLEOTIDE SEQUENCE [LARGE SCALE GENOMIC DNA]</scope>
    <source>
        <strain evidence="2">ZFMK-TIS-60720</strain>
        <tissue evidence="2">Whole Organism</tissue>
    </source>
</reference>